<evidence type="ECO:0000313" key="1">
    <source>
        <dbReference type="EMBL" id="VAX05538.1"/>
    </source>
</evidence>
<proteinExistence type="predicted"/>
<gene>
    <name evidence="1" type="ORF">MNBD_GAMMA25-174</name>
</gene>
<organism evidence="1">
    <name type="scientific">hydrothermal vent metagenome</name>
    <dbReference type="NCBI Taxonomy" id="652676"/>
    <lineage>
        <taxon>unclassified sequences</taxon>
        <taxon>metagenomes</taxon>
        <taxon>ecological metagenomes</taxon>
    </lineage>
</organism>
<accession>A0A3B1B267</accession>
<reference evidence="1" key="1">
    <citation type="submission" date="2018-06" db="EMBL/GenBank/DDBJ databases">
        <authorList>
            <person name="Zhirakovskaya E."/>
        </authorList>
    </citation>
    <scope>NUCLEOTIDE SEQUENCE</scope>
</reference>
<dbReference type="EMBL" id="UOFY01000002">
    <property type="protein sequence ID" value="VAX05538.1"/>
    <property type="molecule type" value="Genomic_DNA"/>
</dbReference>
<evidence type="ECO:0008006" key="2">
    <source>
        <dbReference type="Google" id="ProtNLM"/>
    </source>
</evidence>
<name>A0A3B1B267_9ZZZZ</name>
<protein>
    <recommendedName>
        <fullName evidence="2">Class I SAM-dependent methyltransferase</fullName>
    </recommendedName>
</protein>
<sequence length="209" mass="24238">MEYRALTKVDADKELEFSTRLFSGLWKEHYSQPGSDHSLRILDLGGVQSSSIDFFSLYSCYITIADAIESLAKFDPDVENELDEQALEQAVKTRIQFEQPPYDLILGWDCFSHLPAHLFPFVHAHLLQACHKNTYIHGFLYTSEKRYSQPGQFYILAEDKVACYENLSPPLRTRPMNSLMLMNKMPGFALQRSVLMRNGMQEFILRREE</sequence>
<dbReference type="AlphaFoldDB" id="A0A3B1B267"/>